<reference evidence="1 2" key="1">
    <citation type="submission" date="2015-06" db="EMBL/GenBank/DDBJ databases">
        <title>Draft genome assembly of filamentous brackish cyanobacterium Limnoraphis robusta strain CS-951.</title>
        <authorList>
            <person name="Willis A."/>
            <person name="Parks M."/>
            <person name="Burford M.A."/>
        </authorList>
    </citation>
    <scope>NUCLEOTIDE SEQUENCE [LARGE SCALE GENOMIC DNA]</scope>
    <source>
        <strain evidence="1 2">CS-951</strain>
    </source>
</reference>
<comment type="caution">
    <text evidence="1">The sequence shown here is derived from an EMBL/GenBank/DDBJ whole genome shotgun (WGS) entry which is preliminary data.</text>
</comment>
<accession>A0A0F5YG05</accession>
<dbReference type="InterPro" id="IPR013409">
    <property type="entry name" value="CRISPR-assoc_prot_Crn3/Csx3"/>
</dbReference>
<dbReference type="Pfam" id="PF09620">
    <property type="entry name" value="Cas_csx3"/>
    <property type="match status" value="1"/>
</dbReference>
<proteinExistence type="predicted"/>
<dbReference type="OrthoDB" id="459959at2"/>
<evidence type="ECO:0000313" key="2">
    <source>
        <dbReference type="Proteomes" id="UP000033607"/>
    </source>
</evidence>
<organism evidence="1 2">
    <name type="scientific">Limnoraphis robusta CS-951</name>
    <dbReference type="NCBI Taxonomy" id="1637645"/>
    <lineage>
        <taxon>Bacteria</taxon>
        <taxon>Bacillati</taxon>
        <taxon>Cyanobacteriota</taxon>
        <taxon>Cyanophyceae</taxon>
        <taxon>Oscillatoriophycideae</taxon>
        <taxon>Oscillatoriales</taxon>
        <taxon>Sirenicapillariaceae</taxon>
        <taxon>Limnoraphis</taxon>
    </lineage>
</organism>
<name>A0A0F5YG05_9CYAN</name>
<dbReference type="AlphaFoldDB" id="A0A0F5YG05"/>
<dbReference type="RefSeq" id="WP_046278800.1">
    <property type="nucleotide sequence ID" value="NZ_LATL02000355.1"/>
</dbReference>
<evidence type="ECO:0000313" key="1">
    <source>
        <dbReference type="EMBL" id="KKD37844.1"/>
    </source>
</evidence>
<sequence>MTTYNIQMVDGVLQVGFADPAQNDQIVRDAAARLEEMSKTGELIGGELLRVNGPCSMPVAFVLAHKVSHLFGAVGVFDPKMGKYVISITHNPNYKLGDCVD</sequence>
<dbReference type="Proteomes" id="UP000033607">
    <property type="component" value="Unassembled WGS sequence"/>
</dbReference>
<protein>
    <submittedName>
        <fullName evidence="1">CRISPR-associated protein</fullName>
    </submittedName>
</protein>
<gene>
    <name evidence="1" type="ORF">WN50_12130</name>
</gene>
<dbReference type="EMBL" id="LATL02000355">
    <property type="protein sequence ID" value="KKD37844.1"/>
    <property type="molecule type" value="Genomic_DNA"/>
</dbReference>